<evidence type="ECO:0000313" key="3">
    <source>
        <dbReference type="Proteomes" id="UP000228496"/>
    </source>
</evidence>
<reference evidence="2 3" key="1">
    <citation type="submission" date="2017-09" db="EMBL/GenBank/DDBJ databases">
        <title>Depth-based differentiation of microbial function through sediment-hosted aquifers and enrichment of novel symbionts in the deep terrestrial subsurface.</title>
        <authorList>
            <person name="Probst A.J."/>
            <person name="Ladd B."/>
            <person name="Jarett J.K."/>
            <person name="Geller-Mcgrath D.E."/>
            <person name="Sieber C.M."/>
            <person name="Emerson J.B."/>
            <person name="Anantharaman K."/>
            <person name="Thomas B.C."/>
            <person name="Malmstrom R."/>
            <person name="Stieglmeier M."/>
            <person name="Klingl A."/>
            <person name="Woyke T."/>
            <person name="Ryan C.M."/>
            <person name="Banfield J.F."/>
        </authorList>
    </citation>
    <scope>NUCLEOTIDE SEQUENCE [LARGE SCALE GENOMIC DNA]</scope>
    <source>
        <strain evidence="2">CG10_big_fil_rev_8_21_14_0_10_36_16</strain>
    </source>
</reference>
<protein>
    <recommendedName>
        <fullName evidence="4">NlpC/P60 domain-containing protein</fullName>
    </recommendedName>
</protein>
<evidence type="ECO:0008006" key="4">
    <source>
        <dbReference type="Google" id="ProtNLM"/>
    </source>
</evidence>
<proteinExistence type="predicted"/>
<dbReference type="AlphaFoldDB" id="A0A2J0Q6N5"/>
<feature type="region of interest" description="Disordered" evidence="1">
    <location>
        <begin position="118"/>
        <end position="138"/>
    </location>
</feature>
<comment type="caution">
    <text evidence="2">The sequence shown here is derived from an EMBL/GenBank/DDBJ whole genome shotgun (WGS) entry which is preliminary data.</text>
</comment>
<name>A0A2J0Q6N5_9BACT</name>
<gene>
    <name evidence="2" type="ORF">COV29_03935</name>
</gene>
<sequence>MEILLKKSYLTMIKNSIGTKMFRNLFAYLENGEEKDILQNGKNSCAVFVSAVLYMSKLIESMHATVASTVKDLEKSGWGKVENPKSGDVLVWEPFLWPGDKEKHEHIGFYIGDEKAISNDSKSGTPQEHHITYGEESGSPVRKITAIYRHPKINSK</sequence>
<evidence type="ECO:0000313" key="2">
    <source>
        <dbReference type="EMBL" id="PJE50528.1"/>
    </source>
</evidence>
<evidence type="ECO:0000256" key="1">
    <source>
        <dbReference type="SAM" id="MobiDB-lite"/>
    </source>
</evidence>
<organism evidence="2 3">
    <name type="scientific">Candidatus Yanofskybacteria bacterium CG10_big_fil_rev_8_21_14_0_10_36_16</name>
    <dbReference type="NCBI Taxonomy" id="1975096"/>
    <lineage>
        <taxon>Bacteria</taxon>
        <taxon>Candidatus Yanofskyibacteriota</taxon>
    </lineage>
</organism>
<dbReference type="EMBL" id="PCXQ01000006">
    <property type="protein sequence ID" value="PJE50528.1"/>
    <property type="molecule type" value="Genomic_DNA"/>
</dbReference>
<accession>A0A2J0Q6N5</accession>
<dbReference type="Proteomes" id="UP000228496">
    <property type="component" value="Unassembled WGS sequence"/>
</dbReference>